<reference evidence="2" key="1">
    <citation type="submission" date="2014-07" db="EMBL/GenBank/DDBJ databases">
        <authorList>
            <person name="Zhang J.E."/>
            <person name="Yang H."/>
            <person name="Guo J."/>
            <person name="Deng Z."/>
            <person name="Luo H."/>
            <person name="Luo M."/>
            <person name="Zhao B."/>
        </authorList>
    </citation>
    <scope>NUCLEOTIDE SEQUENCE</scope>
    <source>
        <strain evidence="2">AM4</strain>
    </source>
</reference>
<evidence type="ECO:0000256" key="1">
    <source>
        <dbReference type="SAM" id="Phobius"/>
    </source>
</evidence>
<sequence>MAAQTPGVPMPMQPEQPQRKRRSPLVLVIAVVAAIVVAAGIGVGIIVSAASQDRPVPAAQATAGQCIEDPEVKELGHVYVADCDSEDAAYRVTAAAGADCTTVPGTTTTYQDLCLIGVDEDPSASLIEVQEGDCLRIDDATQDATVSECTSGTYPVLKALTDVADSDLGLMAGDEDACTAAGVDEDAYSFWYKWNLTSFMFDTAGDTSKLLSDNQFVFCLGAPQS</sequence>
<proteinExistence type="predicted"/>
<keyword evidence="1" id="KW-0472">Membrane</keyword>
<feature type="transmembrane region" description="Helical" evidence="1">
    <location>
        <begin position="25"/>
        <end position="47"/>
    </location>
</feature>
<keyword evidence="1" id="KW-1133">Transmembrane helix</keyword>
<organism evidence="2">
    <name type="scientific">Actinomyces succiniciruminis</name>
    <dbReference type="NCBI Taxonomy" id="1522002"/>
    <lineage>
        <taxon>Bacteria</taxon>
        <taxon>Bacillati</taxon>
        <taxon>Actinomycetota</taxon>
        <taxon>Actinomycetes</taxon>
        <taxon>Actinomycetales</taxon>
        <taxon>Actinomycetaceae</taxon>
        <taxon>Actinomyces</taxon>
    </lineage>
</organism>
<name>A0A1L7RJR4_9ACTO</name>
<keyword evidence="1" id="KW-0812">Transmembrane</keyword>
<evidence type="ECO:0008006" key="3">
    <source>
        <dbReference type="Google" id="ProtNLM"/>
    </source>
</evidence>
<evidence type="ECO:0000313" key="2">
    <source>
        <dbReference type="EMBL" id="CED90230.1"/>
    </source>
</evidence>
<dbReference type="AlphaFoldDB" id="A0A1L7RJR4"/>
<gene>
    <name evidence="2" type="ORF">AAM4_0335</name>
</gene>
<protein>
    <recommendedName>
        <fullName evidence="3">Septum formation-related domain-containing protein</fullName>
    </recommendedName>
</protein>
<dbReference type="EMBL" id="LK995470">
    <property type="protein sequence ID" value="CED90230.1"/>
    <property type="molecule type" value="Genomic_DNA"/>
</dbReference>
<accession>A0A1L7RJR4</accession>